<organism evidence="1 2">
    <name type="scientific">Dactylellina haptotyla (strain CBS 200.50)</name>
    <name type="common">Nematode-trapping fungus</name>
    <name type="synonym">Monacrosporium haptotylum</name>
    <dbReference type="NCBI Taxonomy" id="1284197"/>
    <lineage>
        <taxon>Eukaryota</taxon>
        <taxon>Fungi</taxon>
        <taxon>Dikarya</taxon>
        <taxon>Ascomycota</taxon>
        <taxon>Pezizomycotina</taxon>
        <taxon>Orbiliomycetes</taxon>
        <taxon>Orbiliales</taxon>
        <taxon>Orbiliaceae</taxon>
        <taxon>Dactylellina</taxon>
    </lineage>
</organism>
<dbReference type="EMBL" id="AQGS01000598">
    <property type="protein sequence ID" value="EPS37796.1"/>
    <property type="molecule type" value="Genomic_DNA"/>
</dbReference>
<name>S8A9Q0_DACHA</name>
<keyword evidence="2" id="KW-1185">Reference proteome</keyword>
<reference evidence="2" key="2">
    <citation type="submission" date="2013-04" db="EMBL/GenBank/DDBJ databases">
        <title>Genomic mechanisms accounting for the adaptation to parasitism in nematode-trapping fungi.</title>
        <authorList>
            <person name="Ahren D.G."/>
        </authorList>
    </citation>
    <scope>NUCLEOTIDE SEQUENCE [LARGE SCALE GENOMIC DNA]</scope>
    <source>
        <strain evidence="2">CBS 200.50</strain>
    </source>
</reference>
<proteinExistence type="predicted"/>
<sequence length="233" mass="26163">MVGISKAAKAEIDASFYHCISGLDGDDDHEFCFEFPASGGKSRLYISYERNRVNVDSLENSLFDCDFMETWERLPILLAKHLPTLPDDGPSFHAFQLVNSSFQSCEAPKININGHQNYPNFQAQDLEHIRELGSKTNVRLASFAANQDGWTEGFSDPILDGCQVFSMGKTVLELFTKDHPEEGTVQEDIKVQFEGLIGEMIWMCCKSLEDIPSAREVKEQLLPLAAKEHLLAQ</sequence>
<evidence type="ECO:0000313" key="2">
    <source>
        <dbReference type="Proteomes" id="UP000015100"/>
    </source>
</evidence>
<reference evidence="1 2" key="1">
    <citation type="journal article" date="2013" name="PLoS Genet.">
        <title>Genomic mechanisms accounting for the adaptation to parasitism in nematode-trapping fungi.</title>
        <authorList>
            <person name="Meerupati T."/>
            <person name="Andersson K.M."/>
            <person name="Friman E."/>
            <person name="Kumar D."/>
            <person name="Tunlid A."/>
            <person name="Ahren D."/>
        </authorList>
    </citation>
    <scope>NUCLEOTIDE SEQUENCE [LARGE SCALE GENOMIC DNA]</scope>
    <source>
        <strain evidence="1 2">CBS 200.50</strain>
    </source>
</reference>
<evidence type="ECO:0000313" key="1">
    <source>
        <dbReference type="EMBL" id="EPS37796.1"/>
    </source>
</evidence>
<comment type="caution">
    <text evidence="1">The sequence shown here is derived from an EMBL/GenBank/DDBJ whole genome shotgun (WGS) entry which is preliminary data.</text>
</comment>
<dbReference type="Proteomes" id="UP000015100">
    <property type="component" value="Unassembled WGS sequence"/>
</dbReference>
<dbReference type="HOGENOM" id="CLU_1189877_0_0_1"/>
<dbReference type="AlphaFoldDB" id="S8A9Q0"/>
<protein>
    <submittedName>
        <fullName evidence="1">Uncharacterized protein</fullName>
    </submittedName>
</protein>
<gene>
    <name evidence="1" type="ORF">H072_8403</name>
</gene>
<accession>S8A9Q0</accession>